<feature type="binding site" evidence="14">
    <location>
        <position position="490"/>
    </location>
    <ligand>
        <name>ATP</name>
        <dbReference type="ChEBI" id="CHEBI:30616"/>
    </ligand>
</feature>
<dbReference type="EC" id="6.3.2.3" evidence="4 13"/>
<dbReference type="InterPro" id="IPR014042">
    <property type="entry name" value="Glutathione_synthase_a-hlx"/>
</dbReference>
<comment type="catalytic activity">
    <reaction evidence="12">
        <text>gamma-L-glutamyl-L-cysteine + glycine + ATP = glutathione + ADP + phosphate + H(+)</text>
        <dbReference type="Rhea" id="RHEA:13557"/>
        <dbReference type="ChEBI" id="CHEBI:15378"/>
        <dbReference type="ChEBI" id="CHEBI:30616"/>
        <dbReference type="ChEBI" id="CHEBI:43474"/>
        <dbReference type="ChEBI" id="CHEBI:57305"/>
        <dbReference type="ChEBI" id="CHEBI:57925"/>
        <dbReference type="ChEBI" id="CHEBI:58173"/>
        <dbReference type="ChEBI" id="CHEBI:456216"/>
        <dbReference type="EC" id="6.3.2.3"/>
    </reaction>
    <physiologicalReaction direction="left-to-right" evidence="12">
        <dbReference type="Rhea" id="RHEA:13558"/>
    </physiologicalReaction>
</comment>
<dbReference type="NCBIfam" id="TIGR01986">
    <property type="entry name" value="glut_syn_euk"/>
    <property type="match status" value="1"/>
</dbReference>
<dbReference type="PIRSF" id="PIRSF001558">
    <property type="entry name" value="GSHase"/>
    <property type="match status" value="1"/>
</dbReference>
<evidence type="ECO:0000256" key="10">
    <source>
        <dbReference type="ARBA" id="ARBA00022840"/>
    </source>
</evidence>
<dbReference type="Gene3D" id="3.30.1490.50">
    <property type="match status" value="1"/>
</dbReference>
<dbReference type="Gene3D" id="3.40.50.1760">
    <property type="entry name" value="Glutathione synthase, substrate-binding domain superfamily, eukaryotic"/>
    <property type="match status" value="1"/>
</dbReference>
<evidence type="ECO:0000313" key="18">
    <source>
        <dbReference type="Proteomes" id="UP000242188"/>
    </source>
</evidence>
<evidence type="ECO:0000313" key="17">
    <source>
        <dbReference type="EMBL" id="OWF50150.1"/>
    </source>
</evidence>
<keyword evidence="11 13" id="KW-0460">Magnesium</keyword>
<feature type="binding site" evidence="14">
    <location>
        <begin position="396"/>
        <end position="405"/>
    </location>
    <ligand>
        <name>ATP</name>
        <dbReference type="ChEBI" id="CHEBI:30616"/>
    </ligand>
</feature>
<gene>
    <name evidence="17" type="ORF">KP79_PYT14108</name>
</gene>
<dbReference type="InterPro" id="IPR037013">
    <property type="entry name" value="GSH-S_sub-bd_sf"/>
</dbReference>
<sequence length="507" mass="57444">MSLHVLCESDKMATVLDSISLDERKIQEIIKKTKDYAMLHGVLIRTAESPGHSERAHYAPFTLFPSLVPRDALAKVKAIQPHFNKLMHMVAQDMEFLQNCLCNVLKVDDFNKRLWDILQVVTEEGATQPISLGLFRNDYMMDDKKETPVDSLTYVDPTASATVPDSLQMKQIEFNTIAAGAAGHVSHLHNVHRYSLTLAGKQFEDSQVPDNNPAHGLAQGLVEGWKAYGNKRACVLFFVSEPERTRLDQRRLDLEMFMIDRSVHVKYVTFDEMNERGYVRKSDKALLIDDCEVAVVYFRIGYSPANYKSEKDWNTRLMMERSKAIKCPTVQYHLAGTKKVQQELCRPGAVERFIKDDRIARDIRETFVKQYSIDLGEDGDDAIEKAFADPQRYVLKTNREGGGNNVYGEDITCLLSKIKNLEERAGYILMERILPWPQTSYLLKAGSEACLQTVVTEIGIFGVYMGTADKEIYNSVTGHVLRTKNVNSDEGGIMVGLSYLDTPFLID</sequence>
<keyword evidence="18" id="KW-1185">Reference proteome</keyword>
<proteinExistence type="inferred from homology"/>
<dbReference type="SUPFAM" id="SSF56059">
    <property type="entry name" value="Glutathione synthetase ATP-binding domain-like"/>
    <property type="match status" value="1"/>
</dbReference>
<evidence type="ECO:0000259" key="16">
    <source>
        <dbReference type="Pfam" id="PF03199"/>
    </source>
</evidence>
<reference evidence="17 18" key="1">
    <citation type="journal article" date="2017" name="Nat. Ecol. Evol.">
        <title>Scallop genome provides insights into evolution of bilaterian karyotype and development.</title>
        <authorList>
            <person name="Wang S."/>
            <person name="Zhang J."/>
            <person name="Jiao W."/>
            <person name="Li J."/>
            <person name="Xun X."/>
            <person name="Sun Y."/>
            <person name="Guo X."/>
            <person name="Huan P."/>
            <person name="Dong B."/>
            <person name="Zhang L."/>
            <person name="Hu X."/>
            <person name="Sun X."/>
            <person name="Wang J."/>
            <person name="Zhao C."/>
            <person name="Wang Y."/>
            <person name="Wang D."/>
            <person name="Huang X."/>
            <person name="Wang R."/>
            <person name="Lv J."/>
            <person name="Li Y."/>
            <person name="Zhang Z."/>
            <person name="Liu B."/>
            <person name="Lu W."/>
            <person name="Hui Y."/>
            <person name="Liang J."/>
            <person name="Zhou Z."/>
            <person name="Hou R."/>
            <person name="Li X."/>
            <person name="Liu Y."/>
            <person name="Li H."/>
            <person name="Ning X."/>
            <person name="Lin Y."/>
            <person name="Zhao L."/>
            <person name="Xing Q."/>
            <person name="Dou J."/>
            <person name="Li Y."/>
            <person name="Mao J."/>
            <person name="Guo H."/>
            <person name="Dou H."/>
            <person name="Li T."/>
            <person name="Mu C."/>
            <person name="Jiang W."/>
            <person name="Fu Q."/>
            <person name="Fu X."/>
            <person name="Miao Y."/>
            <person name="Liu J."/>
            <person name="Yu Q."/>
            <person name="Li R."/>
            <person name="Liao H."/>
            <person name="Li X."/>
            <person name="Kong Y."/>
            <person name="Jiang Z."/>
            <person name="Chourrout D."/>
            <person name="Li R."/>
            <person name="Bao Z."/>
        </authorList>
    </citation>
    <scope>NUCLEOTIDE SEQUENCE [LARGE SCALE GENOMIC DNA]</scope>
    <source>
        <strain evidence="17 18">PY_sf001</strain>
    </source>
</reference>
<feature type="binding site" evidence="14">
    <location>
        <position position="484"/>
    </location>
    <ligand>
        <name>ATP</name>
        <dbReference type="ChEBI" id="CHEBI:30616"/>
    </ligand>
</feature>
<evidence type="ECO:0000256" key="3">
    <source>
        <dbReference type="ARBA" id="ARBA00011738"/>
    </source>
</evidence>
<evidence type="ECO:0000256" key="8">
    <source>
        <dbReference type="ARBA" id="ARBA00022723"/>
    </source>
</evidence>
<evidence type="ECO:0000256" key="4">
    <source>
        <dbReference type="ARBA" id="ARBA00012214"/>
    </source>
</evidence>
<dbReference type="Gene3D" id="1.10.1080.10">
    <property type="entry name" value="Glutathione Synthetase, Chain A, domain 3"/>
    <property type="match status" value="1"/>
</dbReference>
<keyword evidence="10 13" id="KW-0067">ATP-binding</keyword>
<dbReference type="InterPro" id="IPR014049">
    <property type="entry name" value="Glutathione_synthase_N_euk"/>
</dbReference>
<comment type="subunit">
    <text evidence="3">Homodimer.</text>
</comment>
<dbReference type="GO" id="GO:0005829">
    <property type="term" value="C:cytosol"/>
    <property type="evidence" value="ECO:0007669"/>
    <property type="project" value="TreeGrafter"/>
</dbReference>
<protein>
    <recommendedName>
        <fullName evidence="5 13">Glutathione synthetase</fullName>
        <shortName evidence="13">GSH-S</shortName>
        <ecNumber evidence="4 13">6.3.2.3</ecNumber>
    </recommendedName>
</protein>
<dbReference type="InterPro" id="IPR016185">
    <property type="entry name" value="PreATP-grasp_dom_sf"/>
</dbReference>
<evidence type="ECO:0000256" key="6">
    <source>
        <dbReference type="ARBA" id="ARBA00022598"/>
    </source>
</evidence>
<dbReference type="UniPathway" id="UPA00142">
    <property type="reaction ID" value="UER00210"/>
</dbReference>
<dbReference type="GO" id="GO:0000287">
    <property type="term" value="F:magnesium ion binding"/>
    <property type="evidence" value="ECO:0007669"/>
    <property type="project" value="UniProtKB-UniRule"/>
</dbReference>
<dbReference type="STRING" id="6573.A0A210QN33"/>
<evidence type="ECO:0000256" key="14">
    <source>
        <dbReference type="PIRSR" id="PIRSR001558-1"/>
    </source>
</evidence>
<dbReference type="PANTHER" id="PTHR11130:SF0">
    <property type="entry name" value="GLUTATHIONE SYNTHETASE"/>
    <property type="match status" value="1"/>
</dbReference>
<feature type="binding site" evidence="14">
    <location>
        <position position="338"/>
    </location>
    <ligand>
        <name>ATP</name>
        <dbReference type="ChEBI" id="CHEBI:30616"/>
    </ligand>
</feature>
<dbReference type="GO" id="GO:0043295">
    <property type="term" value="F:glutathione binding"/>
    <property type="evidence" value="ECO:0007669"/>
    <property type="project" value="UniProtKB-UniRule"/>
</dbReference>
<dbReference type="Proteomes" id="UP000242188">
    <property type="component" value="Unassembled WGS sequence"/>
</dbReference>
<organism evidence="17 18">
    <name type="scientific">Mizuhopecten yessoensis</name>
    <name type="common">Japanese scallop</name>
    <name type="synonym">Patinopecten yessoensis</name>
    <dbReference type="NCBI Taxonomy" id="6573"/>
    <lineage>
        <taxon>Eukaryota</taxon>
        <taxon>Metazoa</taxon>
        <taxon>Spiralia</taxon>
        <taxon>Lophotrochozoa</taxon>
        <taxon>Mollusca</taxon>
        <taxon>Bivalvia</taxon>
        <taxon>Autobranchia</taxon>
        <taxon>Pteriomorphia</taxon>
        <taxon>Pectinida</taxon>
        <taxon>Pectinoidea</taxon>
        <taxon>Pectinidae</taxon>
        <taxon>Mizuhopecten</taxon>
    </lineage>
</organism>
<feature type="binding site" evidence="14">
    <location>
        <position position="249"/>
    </location>
    <ligand>
        <name>substrate</name>
    </ligand>
</feature>
<comment type="pathway">
    <text evidence="1 13">Sulfur metabolism; glutathione biosynthesis; glutathione from L-cysteine and L-glutamate: step 2/2.</text>
</comment>
<dbReference type="EMBL" id="NEDP02002762">
    <property type="protein sequence ID" value="OWF50150.1"/>
    <property type="molecule type" value="Genomic_DNA"/>
</dbReference>
<keyword evidence="6 13" id="KW-0436">Ligase</keyword>
<name>A0A210QN33_MIZYE</name>
<evidence type="ECO:0000256" key="11">
    <source>
        <dbReference type="ARBA" id="ARBA00022842"/>
    </source>
</evidence>
<dbReference type="InterPro" id="IPR005615">
    <property type="entry name" value="Glutathione_synthase"/>
</dbReference>
<feature type="binding site" evidence="14">
    <location>
        <position position="457"/>
    </location>
    <ligand>
        <name>ATP</name>
        <dbReference type="ChEBI" id="CHEBI:30616"/>
    </ligand>
</feature>
<evidence type="ECO:0000256" key="1">
    <source>
        <dbReference type="ARBA" id="ARBA00004965"/>
    </source>
</evidence>
<dbReference type="SUPFAM" id="SSF52440">
    <property type="entry name" value="PreATP-grasp domain"/>
    <property type="match status" value="1"/>
</dbReference>
<dbReference type="Gene3D" id="3.30.470.20">
    <property type="entry name" value="ATP-grasp fold, B domain"/>
    <property type="match status" value="1"/>
</dbReference>
<dbReference type="Gene3D" id="3.30.1490.80">
    <property type="match status" value="1"/>
</dbReference>
<dbReference type="GO" id="GO:0004363">
    <property type="term" value="F:glutathione synthase activity"/>
    <property type="evidence" value="ECO:0007669"/>
    <property type="project" value="UniProtKB-UniRule"/>
</dbReference>
<keyword evidence="9 13" id="KW-0547">Nucleotide-binding</keyword>
<accession>A0A210QN33</accession>
<evidence type="ECO:0000256" key="2">
    <source>
        <dbReference type="ARBA" id="ARBA00010385"/>
    </source>
</evidence>
<feature type="domain" description="Glutathione synthase substrate-binding" evidence="16">
    <location>
        <begin position="233"/>
        <end position="335"/>
    </location>
</feature>
<comment type="cofactor">
    <cofactor evidence="13 15">
        <name>Mg(2+)</name>
        <dbReference type="ChEBI" id="CHEBI:18420"/>
    </cofactor>
    <text evidence="13 15">Binds 1 Mg(2+) ion per subunit.</text>
</comment>
<evidence type="ECO:0000256" key="7">
    <source>
        <dbReference type="ARBA" id="ARBA00022684"/>
    </source>
</evidence>
<evidence type="ECO:0000256" key="15">
    <source>
        <dbReference type="PIRSR" id="PIRSR001558-2"/>
    </source>
</evidence>
<keyword evidence="8 13" id="KW-0479">Metal-binding</keyword>
<feature type="binding site" evidence="14">
    <location>
        <begin position="430"/>
        <end position="433"/>
    </location>
    <ligand>
        <name>ATP</name>
        <dbReference type="ChEBI" id="CHEBI:30616"/>
    </ligand>
</feature>
<dbReference type="FunFam" id="3.30.1490.50:FF:000002">
    <property type="entry name" value="Glutathione synthetase"/>
    <property type="match status" value="1"/>
</dbReference>
<dbReference type="AlphaFoldDB" id="A0A210QN33"/>
<dbReference type="InterPro" id="IPR014709">
    <property type="entry name" value="Glutathione_synthase_C_euk"/>
</dbReference>
<dbReference type="InterPro" id="IPR004887">
    <property type="entry name" value="GSH_synth_subst-bd"/>
</dbReference>
<dbReference type="FunFam" id="3.40.50.1760:FF:000001">
    <property type="entry name" value="Glutathione synthetase"/>
    <property type="match status" value="1"/>
</dbReference>
<dbReference type="OrthoDB" id="2020073at2759"/>
<evidence type="ECO:0000256" key="12">
    <source>
        <dbReference type="ARBA" id="ARBA00048871"/>
    </source>
</evidence>
<evidence type="ECO:0000256" key="5">
    <source>
        <dbReference type="ARBA" id="ARBA00020821"/>
    </source>
</evidence>
<dbReference type="Pfam" id="PF03917">
    <property type="entry name" value="GSH_synth_ATP"/>
    <property type="match status" value="1"/>
</dbReference>
<evidence type="ECO:0000256" key="13">
    <source>
        <dbReference type="PIRNR" id="PIRNR001558"/>
    </source>
</evidence>
<comment type="similarity">
    <text evidence="2 13">Belongs to the eukaryotic GSH synthase family.</text>
</comment>
<feature type="binding site" evidence="14">
    <location>
        <position position="407"/>
    </location>
    <ligand>
        <name>ATP</name>
        <dbReference type="ChEBI" id="CHEBI:30616"/>
    </ligand>
</feature>
<comment type="caution">
    <text evidence="17">The sequence shown here is derived from an EMBL/GenBank/DDBJ whole genome shotgun (WGS) entry which is preliminary data.</text>
</comment>
<evidence type="ECO:0000256" key="9">
    <source>
        <dbReference type="ARBA" id="ARBA00022741"/>
    </source>
</evidence>
<dbReference type="GO" id="GO:0005524">
    <property type="term" value="F:ATP binding"/>
    <property type="evidence" value="ECO:0007669"/>
    <property type="project" value="UniProtKB-UniRule"/>
</dbReference>
<keyword evidence="7 13" id="KW-0317">Glutathione biosynthesis</keyword>
<feature type="binding site" evidence="15">
    <location>
        <position position="400"/>
    </location>
    <ligand>
        <name>Mg(2+)</name>
        <dbReference type="ChEBI" id="CHEBI:18420"/>
    </ligand>
</feature>
<feature type="binding site" evidence="14">
    <location>
        <position position="482"/>
    </location>
    <ligand>
        <name>substrate</name>
    </ligand>
</feature>
<dbReference type="Pfam" id="PF03199">
    <property type="entry name" value="GSH_synthase"/>
    <property type="match status" value="1"/>
</dbReference>
<dbReference type="PANTHER" id="PTHR11130">
    <property type="entry name" value="GLUTATHIONE SYNTHETASE"/>
    <property type="match status" value="1"/>
</dbReference>